<dbReference type="InterPro" id="IPR001845">
    <property type="entry name" value="HTH_ArsR_DNA-bd_dom"/>
</dbReference>
<dbReference type="OrthoDB" id="3375207at2"/>
<evidence type="ECO:0000259" key="1">
    <source>
        <dbReference type="SMART" id="SM00418"/>
    </source>
</evidence>
<dbReference type="InterPro" id="IPR036388">
    <property type="entry name" value="WH-like_DNA-bd_sf"/>
</dbReference>
<accession>Q1AS97</accession>
<gene>
    <name evidence="2" type="ordered locus">Rxyl_2819</name>
</gene>
<dbReference type="EMBL" id="CP000386">
    <property type="protein sequence ID" value="ABG05731.1"/>
    <property type="molecule type" value="Genomic_DNA"/>
</dbReference>
<dbReference type="InterPro" id="IPR036390">
    <property type="entry name" value="WH_DNA-bd_sf"/>
</dbReference>
<dbReference type="CDD" id="cd00090">
    <property type="entry name" value="HTH_ARSR"/>
    <property type="match status" value="1"/>
</dbReference>
<dbReference type="SUPFAM" id="SSF46785">
    <property type="entry name" value="Winged helix' DNA-binding domain"/>
    <property type="match status" value="1"/>
</dbReference>
<keyword evidence="3" id="KW-1185">Reference proteome</keyword>
<dbReference type="HOGENOM" id="CLU_078469_3_0_11"/>
<dbReference type="Pfam" id="PF01022">
    <property type="entry name" value="HTH_5"/>
    <property type="match status" value="1"/>
</dbReference>
<dbReference type="eggNOG" id="COG2345">
    <property type="taxonomic scope" value="Bacteria"/>
</dbReference>
<dbReference type="KEGG" id="rxy:Rxyl_2819"/>
<evidence type="ECO:0000313" key="2">
    <source>
        <dbReference type="EMBL" id="ABG05731.1"/>
    </source>
</evidence>
<dbReference type="Proteomes" id="UP000006637">
    <property type="component" value="Chromosome"/>
</dbReference>
<feature type="domain" description="HTH arsR-type" evidence="1">
    <location>
        <begin position="8"/>
        <end position="93"/>
    </location>
</feature>
<dbReference type="Gene3D" id="1.10.10.10">
    <property type="entry name" value="Winged helix-like DNA-binding domain superfamily/Winged helix DNA-binding domain"/>
    <property type="match status" value="1"/>
</dbReference>
<evidence type="ECO:0000313" key="3">
    <source>
        <dbReference type="Proteomes" id="UP000006637"/>
    </source>
</evidence>
<sequence>MAVYLDERFFRSTRGRIVVLLRRASRRVDELARELGLTDNAVRAHLAALERDGVVRQGGTVRRGRGAGKPAHVYELTPEAEGMFSRAYEPVLSRLLDVLVEEMGREGEEELLREAGVRVAADFGVFSGSVRERLEAAVGALNELGGFAELVEEEGSFLIRGHGCPLSGVVSGHPEACRLAEALVSGLAGVKVHERCERGGSPRCRFEVVPGEAGGG</sequence>
<name>Q1AS97_RUBXD</name>
<dbReference type="AlphaFoldDB" id="Q1AS97"/>
<protein>
    <submittedName>
        <fullName evidence="2">Putative transcriptional regulator</fullName>
    </submittedName>
</protein>
<dbReference type="STRING" id="266117.Rxyl_2819"/>
<dbReference type="GO" id="GO:0003700">
    <property type="term" value="F:DNA-binding transcription factor activity"/>
    <property type="evidence" value="ECO:0007669"/>
    <property type="project" value="InterPro"/>
</dbReference>
<dbReference type="InterPro" id="IPR011991">
    <property type="entry name" value="ArsR-like_HTH"/>
</dbReference>
<reference evidence="2 3" key="1">
    <citation type="submission" date="2006-06" db="EMBL/GenBank/DDBJ databases">
        <title>Complete sequence of Rubrobacter xylanophilus DSM 9941.</title>
        <authorList>
            <consortium name="US DOE Joint Genome Institute"/>
            <person name="Copeland A."/>
            <person name="Lucas S."/>
            <person name="Lapidus A."/>
            <person name="Barry K."/>
            <person name="Detter J.C."/>
            <person name="Glavina del Rio T."/>
            <person name="Hammon N."/>
            <person name="Israni S."/>
            <person name="Dalin E."/>
            <person name="Tice H."/>
            <person name="Pitluck S."/>
            <person name="Munk A.C."/>
            <person name="Brettin T."/>
            <person name="Bruce D."/>
            <person name="Han C."/>
            <person name="Tapia R."/>
            <person name="Gilna P."/>
            <person name="Schmutz J."/>
            <person name="Larimer F."/>
            <person name="Land M."/>
            <person name="Hauser L."/>
            <person name="Kyrpides N."/>
            <person name="Lykidis A."/>
            <person name="da Costa M.S."/>
            <person name="Rainey F.A."/>
            <person name="Empadinhas N."/>
            <person name="Jolivet E."/>
            <person name="Battista J.R."/>
            <person name="Richardson P."/>
        </authorList>
    </citation>
    <scope>NUCLEOTIDE SEQUENCE [LARGE SCALE GENOMIC DNA]</scope>
    <source>
        <strain evidence="3">DSM 9941 / NBRC 16129 / PRD-1</strain>
    </source>
</reference>
<organism evidence="2 3">
    <name type="scientific">Rubrobacter xylanophilus (strain DSM 9941 / JCM 11954 / NBRC 16129 / PRD-1)</name>
    <dbReference type="NCBI Taxonomy" id="266117"/>
    <lineage>
        <taxon>Bacteria</taxon>
        <taxon>Bacillati</taxon>
        <taxon>Actinomycetota</taxon>
        <taxon>Rubrobacteria</taxon>
        <taxon>Rubrobacterales</taxon>
        <taxon>Rubrobacteraceae</taxon>
        <taxon>Rubrobacter</taxon>
    </lineage>
</organism>
<dbReference type="SMART" id="SM00418">
    <property type="entry name" value="HTH_ARSR"/>
    <property type="match status" value="1"/>
</dbReference>
<proteinExistence type="predicted"/>